<dbReference type="RefSeq" id="WP_100743746.1">
    <property type="nucleotide sequence ID" value="NZ_NPDW01000002.1"/>
</dbReference>
<accession>A0A2N0AJ58</accession>
<dbReference type="Pfam" id="PF01408">
    <property type="entry name" value="GFO_IDH_MocA"/>
    <property type="match status" value="1"/>
</dbReference>
<feature type="domain" description="GFO/IDH/MocA-like oxidoreductase" evidence="2">
    <location>
        <begin position="155"/>
        <end position="220"/>
    </location>
</feature>
<dbReference type="Proteomes" id="UP000232145">
    <property type="component" value="Unassembled WGS sequence"/>
</dbReference>
<dbReference type="PANTHER" id="PTHR43377:SF1">
    <property type="entry name" value="BILIVERDIN REDUCTASE A"/>
    <property type="match status" value="1"/>
</dbReference>
<dbReference type="InterPro" id="IPR036291">
    <property type="entry name" value="NAD(P)-bd_dom_sf"/>
</dbReference>
<dbReference type="Gene3D" id="3.40.50.720">
    <property type="entry name" value="NAD(P)-binding Rossmann-like Domain"/>
    <property type="match status" value="1"/>
</dbReference>
<dbReference type="GO" id="GO:0000166">
    <property type="term" value="F:nucleotide binding"/>
    <property type="evidence" value="ECO:0007669"/>
    <property type="project" value="InterPro"/>
</dbReference>
<evidence type="ECO:0000259" key="2">
    <source>
        <dbReference type="Pfam" id="PF22725"/>
    </source>
</evidence>
<protein>
    <submittedName>
        <fullName evidence="3">Oxidoreductase</fullName>
    </submittedName>
</protein>
<dbReference type="OrthoDB" id="9815825at2"/>
<dbReference type="Pfam" id="PF22725">
    <property type="entry name" value="GFO_IDH_MocA_C3"/>
    <property type="match status" value="1"/>
</dbReference>
<dbReference type="EMBL" id="NPDX01000002">
    <property type="protein sequence ID" value="PJZ84336.1"/>
    <property type="molecule type" value="Genomic_DNA"/>
</dbReference>
<dbReference type="SUPFAM" id="SSF55347">
    <property type="entry name" value="Glyceraldehyde-3-phosphate dehydrogenase-like, C-terminal domain"/>
    <property type="match status" value="1"/>
</dbReference>
<evidence type="ECO:0000259" key="1">
    <source>
        <dbReference type="Pfam" id="PF01408"/>
    </source>
</evidence>
<gene>
    <name evidence="3" type="ORF">CH364_09895</name>
</gene>
<feature type="domain" description="Gfo/Idh/MocA-like oxidoreductase N-terminal" evidence="1">
    <location>
        <begin position="6"/>
        <end position="121"/>
    </location>
</feature>
<proteinExistence type="predicted"/>
<keyword evidence="4" id="KW-1185">Reference proteome</keyword>
<dbReference type="InterPro" id="IPR000683">
    <property type="entry name" value="Gfo/Idh/MocA-like_OxRdtase_N"/>
</dbReference>
<name>A0A2N0AJ58_9LEPT</name>
<dbReference type="AlphaFoldDB" id="A0A2N0AJ58"/>
<sequence length="320" mass="35496">MDKKVRLGVIGTGHMGQYHVNVAKQLSDAELIGIFDANLERANQIAEKHKTKAFPTIEELLAETDALVIAAPTFLHHKIAKQALTAKKHVLVEKPISQTVEEAKELVNLAKQNNLILQVGHVERFNGAVLELGKIAEHPLLIESRRIAPYNSRITDVGVVLDMMIHDIDIVLNLVKSEVTNVKAVGSSIVSNHEDVASVVLTFANGCVASLNASRASQAKIRTLNISQKDSYVFLDFTNQEIELHRQASSTTQLGSGEIKYRQESIVEKIFVHKDNPLKQEHEHFVKCIKGESEPMVKGDSDIKTLEVAYKILEEIHGKK</sequence>
<reference evidence="3 4" key="1">
    <citation type="submission" date="2017-07" db="EMBL/GenBank/DDBJ databases">
        <title>Leptospira spp. isolated from tropical soils.</title>
        <authorList>
            <person name="Thibeaux R."/>
            <person name="Iraola G."/>
            <person name="Ferres I."/>
            <person name="Bierque E."/>
            <person name="Girault D."/>
            <person name="Soupe-Gilbert M.-E."/>
            <person name="Picardeau M."/>
            <person name="Goarant C."/>
        </authorList>
    </citation>
    <scope>NUCLEOTIDE SEQUENCE [LARGE SCALE GENOMIC DNA]</scope>
    <source>
        <strain evidence="3 4">FH2-B-A1</strain>
    </source>
</reference>
<dbReference type="SUPFAM" id="SSF51735">
    <property type="entry name" value="NAD(P)-binding Rossmann-fold domains"/>
    <property type="match status" value="1"/>
</dbReference>
<dbReference type="InterPro" id="IPR055170">
    <property type="entry name" value="GFO_IDH_MocA-like_dom"/>
</dbReference>
<comment type="caution">
    <text evidence="3">The sequence shown here is derived from an EMBL/GenBank/DDBJ whole genome shotgun (WGS) entry which is preliminary data.</text>
</comment>
<evidence type="ECO:0000313" key="3">
    <source>
        <dbReference type="EMBL" id="PJZ84336.1"/>
    </source>
</evidence>
<evidence type="ECO:0000313" key="4">
    <source>
        <dbReference type="Proteomes" id="UP000232145"/>
    </source>
</evidence>
<dbReference type="InterPro" id="IPR051450">
    <property type="entry name" value="Gfo/Idh/MocA_Oxidoreductases"/>
</dbReference>
<dbReference type="PANTHER" id="PTHR43377">
    <property type="entry name" value="BILIVERDIN REDUCTASE A"/>
    <property type="match status" value="1"/>
</dbReference>
<dbReference type="Gene3D" id="3.30.360.10">
    <property type="entry name" value="Dihydrodipicolinate Reductase, domain 2"/>
    <property type="match status" value="1"/>
</dbReference>
<organism evidence="3 4">
    <name type="scientific">Leptospira harrisiae</name>
    <dbReference type="NCBI Taxonomy" id="2023189"/>
    <lineage>
        <taxon>Bacteria</taxon>
        <taxon>Pseudomonadati</taxon>
        <taxon>Spirochaetota</taxon>
        <taxon>Spirochaetia</taxon>
        <taxon>Leptospirales</taxon>
        <taxon>Leptospiraceae</taxon>
        <taxon>Leptospira</taxon>
    </lineage>
</organism>